<dbReference type="RefSeq" id="WP_144570826.1">
    <property type="nucleotide sequence ID" value="NZ_VLKG01000003.1"/>
</dbReference>
<dbReference type="PANTHER" id="PTHR43011:SF1">
    <property type="entry name" value="IRON-SULFUR CLUSTER ASSEMBLY 2 HOMOLOG, MITOCHONDRIAL"/>
    <property type="match status" value="1"/>
</dbReference>
<accession>A0A562IZ56</accession>
<dbReference type="Pfam" id="PF01521">
    <property type="entry name" value="Fe-S_biosyn"/>
    <property type="match status" value="1"/>
</dbReference>
<dbReference type="EMBL" id="VLKG01000003">
    <property type="protein sequence ID" value="TWH76172.1"/>
    <property type="molecule type" value="Genomic_DNA"/>
</dbReference>
<dbReference type="GO" id="GO:0051539">
    <property type="term" value="F:4 iron, 4 sulfur cluster binding"/>
    <property type="evidence" value="ECO:0007669"/>
    <property type="project" value="TreeGrafter"/>
</dbReference>
<evidence type="ECO:0000313" key="3">
    <source>
        <dbReference type="Proteomes" id="UP000319627"/>
    </source>
</evidence>
<dbReference type="OrthoDB" id="9801228at2"/>
<keyword evidence="3" id="KW-1185">Reference proteome</keyword>
<dbReference type="InterPro" id="IPR017870">
    <property type="entry name" value="FeS_cluster_insertion_CS"/>
</dbReference>
<proteinExistence type="predicted"/>
<dbReference type="GO" id="GO:0051537">
    <property type="term" value="F:2 iron, 2 sulfur cluster binding"/>
    <property type="evidence" value="ECO:0007669"/>
    <property type="project" value="TreeGrafter"/>
</dbReference>
<dbReference type="InterPro" id="IPR016092">
    <property type="entry name" value="ATAP"/>
</dbReference>
<dbReference type="Gene3D" id="2.60.300.12">
    <property type="entry name" value="HesB-like domain"/>
    <property type="match status" value="1"/>
</dbReference>
<name>A0A562IZ56_9GAMM</name>
<dbReference type="InterPro" id="IPR035903">
    <property type="entry name" value="HesB-like_dom_sf"/>
</dbReference>
<evidence type="ECO:0000259" key="1">
    <source>
        <dbReference type="Pfam" id="PF01521"/>
    </source>
</evidence>
<dbReference type="PANTHER" id="PTHR43011">
    <property type="entry name" value="IRON-SULFUR CLUSTER ASSEMBLY 2 HOMOLOG, MITOCHONDRIAL"/>
    <property type="match status" value="1"/>
</dbReference>
<organism evidence="2 3">
    <name type="scientific">Azomonas agilis</name>
    <dbReference type="NCBI Taxonomy" id="116849"/>
    <lineage>
        <taxon>Bacteria</taxon>
        <taxon>Pseudomonadati</taxon>
        <taxon>Pseudomonadota</taxon>
        <taxon>Gammaproteobacteria</taxon>
        <taxon>Pseudomonadales</taxon>
        <taxon>Pseudomonadaceae</taxon>
        <taxon>Azomonas</taxon>
    </lineage>
</organism>
<sequence length="107" mass="11269">MITLTENAQAAINRFMSNMNKPIAGLRIRVEGGGCSGLKYSLKLEEVAEDDDMQIGCGPLTLLIDAQSAPLLDGVVMDFLEGVEGSGFTFSNPNASKSCSCGKSFAC</sequence>
<dbReference type="GO" id="GO:0016226">
    <property type="term" value="P:iron-sulfur cluster assembly"/>
    <property type="evidence" value="ECO:0007669"/>
    <property type="project" value="InterPro"/>
</dbReference>
<evidence type="ECO:0000313" key="2">
    <source>
        <dbReference type="EMBL" id="TWH76172.1"/>
    </source>
</evidence>
<dbReference type="GO" id="GO:0005506">
    <property type="term" value="F:iron ion binding"/>
    <property type="evidence" value="ECO:0007669"/>
    <property type="project" value="TreeGrafter"/>
</dbReference>
<comment type="caution">
    <text evidence="2">The sequence shown here is derived from an EMBL/GenBank/DDBJ whole genome shotgun (WGS) entry which is preliminary data.</text>
</comment>
<dbReference type="PROSITE" id="PS01152">
    <property type="entry name" value="HESB"/>
    <property type="match status" value="1"/>
</dbReference>
<reference evidence="2 3" key="1">
    <citation type="submission" date="2019-07" db="EMBL/GenBank/DDBJ databases">
        <title>Genomic Encyclopedia of Type Strains, Phase I: the one thousand microbial genomes (KMG-I) project.</title>
        <authorList>
            <person name="Kyrpides N."/>
        </authorList>
    </citation>
    <scope>NUCLEOTIDE SEQUENCE [LARGE SCALE GENOMIC DNA]</scope>
    <source>
        <strain evidence="2 3">DSM 375</strain>
    </source>
</reference>
<dbReference type="InterPro" id="IPR000361">
    <property type="entry name" value="ATAP_core_dom"/>
</dbReference>
<gene>
    <name evidence="2" type="ORF">LX59_01091</name>
</gene>
<dbReference type="Proteomes" id="UP000319627">
    <property type="component" value="Unassembled WGS sequence"/>
</dbReference>
<protein>
    <submittedName>
        <fullName evidence="2">Iron-sulfur cluster assembly protein</fullName>
    </submittedName>
</protein>
<feature type="domain" description="Core" evidence="1">
    <location>
        <begin position="2"/>
        <end position="103"/>
    </location>
</feature>
<dbReference type="NCBIfam" id="TIGR00049">
    <property type="entry name" value="iron-sulfur cluster assembly accessory protein"/>
    <property type="match status" value="1"/>
</dbReference>
<dbReference type="AlphaFoldDB" id="A0A562IZ56"/>
<dbReference type="SUPFAM" id="SSF89360">
    <property type="entry name" value="HesB-like domain"/>
    <property type="match status" value="1"/>
</dbReference>